<name>A0ABT1JB92_9ACTN</name>
<evidence type="ECO:0000313" key="6">
    <source>
        <dbReference type="Proteomes" id="UP001206483"/>
    </source>
</evidence>
<dbReference type="InterPro" id="IPR020084">
    <property type="entry name" value="NUDIX_hydrolase_CS"/>
</dbReference>
<evidence type="ECO:0000256" key="1">
    <source>
        <dbReference type="ARBA" id="ARBA00001946"/>
    </source>
</evidence>
<dbReference type="PANTHER" id="PTHR43046:SF2">
    <property type="entry name" value="8-OXO-DGTP DIPHOSPHATASE-RELATED"/>
    <property type="match status" value="1"/>
</dbReference>
<accession>A0ABT1JB92</accession>
<dbReference type="EMBL" id="JAMZDX010000009">
    <property type="protein sequence ID" value="MCP2314356.1"/>
    <property type="molecule type" value="Genomic_DNA"/>
</dbReference>
<keyword evidence="6" id="KW-1185">Reference proteome</keyword>
<dbReference type="SUPFAM" id="SSF55811">
    <property type="entry name" value="Nudix"/>
    <property type="match status" value="1"/>
</dbReference>
<dbReference type="Pfam" id="PF00293">
    <property type="entry name" value="NUDIX"/>
    <property type="match status" value="1"/>
</dbReference>
<dbReference type="Gene3D" id="3.90.79.10">
    <property type="entry name" value="Nucleoside Triphosphate Pyrophosphohydrolase"/>
    <property type="match status" value="1"/>
</dbReference>
<protein>
    <submittedName>
        <fullName evidence="5">ADP-ribose pyrophosphatase YjhB (NUDIX family)</fullName>
    </submittedName>
</protein>
<evidence type="ECO:0000256" key="2">
    <source>
        <dbReference type="ARBA" id="ARBA00022801"/>
    </source>
</evidence>
<dbReference type="RefSeq" id="WP_253804674.1">
    <property type="nucleotide sequence ID" value="NZ_BAAAUB010000092.1"/>
</dbReference>
<feature type="domain" description="Nudix hydrolase" evidence="4">
    <location>
        <begin position="19"/>
        <end position="153"/>
    </location>
</feature>
<evidence type="ECO:0000259" key="4">
    <source>
        <dbReference type="PROSITE" id="PS51462"/>
    </source>
</evidence>
<dbReference type="PROSITE" id="PS51462">
    <property type="entry name" value="NUDIX"/>
    <property type="match status" value="1"/>
</dbReference>
<dbReference type="Proteomes" id="UP001206483">
    <property type="component" value="Unassembled WGS sequence"/>
</dbReference>
<evidence type="ECO:0000313" key="5">
    <source>
        <dbReference type="EMBL" id="MCP2314356.1"/>
    </source>
</evidence>
<comment type="caution">
    <text evidence="5">The sequence shown here is derived from an EMBL/GenBank/DDBJ whole genome shotgun (WGS) entry which is preliminary data.</text>
</comment>
<feature type="region of interest" description="Disordered" evidence="3">
    <location>
        <begin position="104"/>
        <end position="123"/>
    </location>
</feature>
<dbReference type="InterPro" id="IPR000086">
    <property type="entry name" value="NUDIX_hydrolase_dom"/>
</dbReference>
<dbReference type="InterPro" id="IPR015797">
    <property type="entry name" value="NUDIX_hydrolase-like_dom_sf"/>
</dbReference>
<proteinExistence type="predicted"/>
<reference evidence="5 6" key="1">
    <citation type="submission" date="2022-06" db="EMBL/GenBank/DDBJ databases">
        <title>Sequencing the genomes of 1000 actinobacteria strains.</title>
        <authorList>
            <person name="Klenk H.-P."/>
        </authorList>
    </citation>
    <scope>NUCLEOTIDE SEQUENCE [LARGE SCALE GENOMIC DNA]</scope>
    <source>
        <strain evidence="5 6">DSM 41656</strain>
    </source>
</reference>
<dbReference type="PANTHER" id="PTHR43046">
    <property type="entry name" value="GDP-MANNOSE MANNOSYL HYDROLASE"/>
    <property type="match status" value="1"/>
</dbReference>
<dbReference type="PROSITE" id="PS00893">
    <property type="entry name" value="NUDIX_BOX"/>
    <property type="match status" value="1"/>
</dbReference>
<gene>
    <name evidence="5" type="ORF">FHR36_007557</name>
</gene>
<evidence type="ECO:0000256" key="3">
    <source>
        <dbReference type="SAM" id="MobiDB-lite"/>
    </source>
</evidence>
<sequence length="159" mass="17481">MVDSSHGFVRDRRGCRHWGPYGAAGLLVRRGQRLLLQRRSWRVHHGRTWSVPGGALRAGESPWDGACREFAEEVGEVPPLRHLHTLVDDHGGWAYHTVVADLAGPEGGPDRAEPPRRRRGDGEGSAYRWCTVAEVGALRLHPGFAASWPALVAVLEGTE</sequence>
<organism evidence="5 6">
    <name type="scientific">Kitasatospora paracochleata</name>
    <dbReference type="NCBI Taxonomy" id="58354"/>
    <lineage>
        <taxon>Bacteria</taxon>
        <taxon>Bacillati</taxon>
        <taxon>Actinomycetota</taxon>
        <taxon>Actinomycetes</taxon>
        <taxon>Kitasatosporales</taxon>
        <taxon>Streptomycetaceae</taxon>
        <taxon>Kitasatospora</taxon>
    </lineage>
</organism>
<keyword evidence="2" id="KW-0378">Hydrolase</keyword>
<comment type="cofactor">
    <cofactor evidence="1">
        <name>Mg(2+)</name>
        <dbReference type="ChEBI" id="CHEBI:18420"/>
    </cofactor>
</comment>